<keyword evidence="4" id="KW-1185">Reference proteome</keyword>
<reference evidence="3 4" key="1">
    <citation type="submission" date="2019-12" db="EMBL/GenBank/DDBJ databases">
        <authorList>
            <person name="Alioto T."/>
            <person name="Alioto T."/>
            <person name="Gomez Garrido J."/>
        </authorList>
    </citation>
    <scope>NUCLEOTIDE SEQUENCE [LARGE SCALE GENOMIC DNA]</scope>
</reference>
<dbReference type="PANTHER" id="PTHR33494">
    <property type="entry name" value="OS02G0793800 PROTEIN"/>
    <property type="match status" value="1"/>
</dbReference>
<sequence length="427" mass="48770">MPLETEEVDPSSRDKEACNEQMINHMDPSEGVEGHTFDFHPSTPPIEDPVQNDLPQQEILDSSEESSPLGLTLQKTPSFVDLVEMTMANGNQEVHSTATALGLNNNSPRMENEHLKATNFPANLLRIGTWEWRAMYEGDVIVKIYYAKKKIVWEILQRPLKKKIEIQWSDISAIRASMPDNEVATLEIELNQPPLFYCETDPQPRKHSAWKPWFDFTGGQASFWRRHYVQFAPKTLDKHYQKLLQSDERLFSLSHELFPSQESTFYSFDTISEFLPQMQYPYPTYITPITMEPHMFPSNSTSGIVTQNQTVWGQAENIQDASSINLVTQSSNLVFDYPYSDYVGDANISNPLDVNPNDQVIQNGIENSISDGFRPQSINWIAQESIENLVLQPEVNNSIDPFEFEGLINGDYSTWNSNPNIFGLFLS</sequence>
<comment type="caution">
    <text evidence="3">The sequence shown here is derived from an EMBL/GenBank/DDBJ whole genome shotgun (WGS) entry which is preliminary data.</text>
</comment>
<dbReference type="OrthoDB" id="6159439at2759"/>
<gene>
    <name evidence="3" type="ORF">OLEA9_A060057</name>
</gene>
<evidence type="ECO:0000313" key="4">
    <source>
        <dbReference type="Proteomes" id="UP000594638"/>
    </source>
</evidence>
<feature type="region of interest" description="Disordered" evidence="1">
    <location>
        <begin position="26"/>
        <end position="52"/>
    </location>
</feature>
<name>A0A8S0PZZ1_OLEEU</name>
<dbReference type="Gramene" id="OE9A060057T2">
    <property type="protein sequence ID" value="OE9A060057C2"/>
    <property type="gene ID" value="OE9A060057"/>
</dbReference>
<organism evidence="3 4">
    <name type="scientific">Olea europaea subsp. europaea</name>
    <dbReference type="NCBI Taxonomy" id="158383"/>
    <lineage>
        <taxon>Eukaryota</taxon>
        <taxon>Viridiplantae</taxon>
        <taxon>Streptophyta</taxon>
        <taxon>Embryophyta</taxon>
        <taxon>Tracheophyta</taxon>
        <taxon>Spermatophyta</taxon>
        <taxon>Magnoliopsida</taxon>
        <taxon>eudicotyledons</taxon>
        <taxon>Gunneridae</taxon>
        <taxon>Pentapetalae</taxon>
        <taxon>asterids</taxon>
        <taxon>lamiids</taxon>
        <taxon>Lamiales</taxon>
        <taxon>Oleaceae</taxon>
        <taxon>Oleeae</taxon>
        <taxon>Olea</taxon>
    </lineage>
</organism>
<dbReference type="AlphaFoldDB" id="A0A8S0PZZ1"/>
<dbReference type="InterPro" id="IPR057939">
    <property type="entry name" value="TRF2_HOY1_PH"/>
</dbReference>
<dbReference type="PANTHER" id="PTHR33494:SF5">
    <property type="entry name" value="F10A16.6 PROTEIN"/>
    <property type="match status" value="1"/>
</dbReference>
<evidence type="ECO:0000259" key="2">
    <source>
        <dbReference type="Pfam" id="PF24818"/>
    </source>
</evidence>
<evidence type="ECO:0000256" key="1">
    <source>
        <dbReference type="SAM" id="MobiDB-lite"/>
    </source>
</evidence>
<feature type="domain" description="TRF2/HOY1 PH-like" evidence="2">
    <location>
        <begin position="119"/>
        <end position="237"/>
    </location>
</feature>
<proteinExistence type="predicted"/>
<accession>A0A8S0PZZ1</accession>
<dbReference type="EMBL" id="CACTIH010000335">
    <property type="protein sequence ID" value="CAA2959607.1"/>
    <property type="molecule type" value="Genomic_DNA"/>
</dbReference>
<dbReference type="Pfam" id="PF24818">
    <property type="entry name" value="PH_TRF2_HOY1"/>
    <property type="match status" value="1"/>
</dbReference>
<dbReference type="Proteomes" id="UP000594638">
    <property type="component" value="Unassembled WGS sequence"/>
</dbReference>
<protein>
    <recommendedName>
        <fullName evidence="2">TRF2/HOY1 PH-like domain-containing protein</fullName>
    </recommendedName>
</protein>
<evidence type="ECO:0000313" key="3">
    <source>
        <dbReference type="EMBL" id="CAA2959607.1"/>
    </source>
</evidence>